<dbReference type="PRINTS" id="PR00032">
    <property type="entry name" value="HTHARAC"/>
</dbReference>
<name>A0A1I6FQ69_9RHOB</name>
<feature type="domain" description="HTH araC/xylS-type" evidence="4">
    <location>
        <begin position="10"/>
        <end position="108"/>
    </location>
</feature>
<dbReference type="PANTHER" id="PTHR40055:SF1">
    <property type="entry name" value="TRANSCRIPTIONAL REGULATOR YGIV-RELATED"/>
    <property type="match status" value="1"/>
</dbReference>
<proteinExistence type="predicted"/>
<dbReference type="InterPro" id="IPR020449">
    <property type="entry name" value="Tscrpt_reg_AraC-type_HTH"/>
</dbReference>
<dbReference type="SUPFAM" id="SSF55136">
    <property type="entry name" value="Probable bacterial effector-binding domain"/>
    <property type="match status" value="1"/>
</dbReference>
<dbReference type="PANTHER" id="PTHR40055">
    <property type="entry name" value="TRANSCRIPTIONAL REGULATOR YGIV-RELATED"/>
    <property type="match status" value="1"/>
</dbReference>
<dbReference type="SMART" id="SM00342">
    <property type="entry name" value="HTH_ARAC"/>
    <property type="match status" value="1"/>
</dbReference>
<dbReference type="InterPro" id="IPR029442">
    <property type="entry name" value="GyrI-like"/>
</dbReference>
<protein>
    <submittedName>
        <fullName evidence="5">Transcriptional regulator, AraC family</fullName>
    </submittedName>
</protein>
<dbReference type="RefSeq" id="WP_090211104.1">
    <property type="nucleotide sequence ID" value="NZ_FOYO01000001.1"/>
</dbReference>
<evidence type="ECO:0000259" key="4">
    <source>
        <dbReference type="PROSITE" id="PS01124"/>
    </source>
</evidence>
<evidence type="ECO:0000313" key="6">
    <source>
        <dbReference type="Proteomes" id="UP000199658"/>
    </source>
</evidence>
<dbReference type="Gene3D" id="1.10.10.60">
    <property type="entry name" value="Homeodomain-like"/>
    <property type="match status" value="1"/>
</dbReference>
<evidence type="ECO:0000256" key="3">
    <source>
        <dbReference type="ARBA" id="ARBA00023163"/>
    </source>
</evidence>
<dbReference type="InterPro" id="IPR009057">
    <property type="entry name" value="Homeodomain-like_sf"/>
</dbReference>
<dbReference type="OrthoDB" id="9816011at2"/>
<dbReference type="PROSITE" id="PS01124">
    <property type="entry name" value="HTH_ARAC_FAMILY_2"/>
    <property type="match status" value="1"/>
</dbReference>
<dbReference type="SUPFAM" id="SSF46689">
    <property type="entry name" value="Homeodomain-like"/>
    <property type="match status" value="2"/>
</dbReference>
<sequence length="278" mass="31071">MANPYEARLLRVKEYIHDNPAGDLSLDALADVAAMSRFHWHRVFHGMTGETCAGAVRRIRMHRAACWLIQKDWSIAEVAKRCGYDNVRSFTRTFREVFTLTPVAFRTRGALLSPQMEPQRGDDAMYPVEIRTQPKGRLAALAHTGPYIEIGKKFEAVSSMFSSRGLWPHARGMAGIYYDDPNAVPEADLRSYAGILVGSEFDMPGDMEDLTIAEGKVAVLTYQGPYAGLKAAYDYLYGAWLPQSGEEPRDAPAMEVYLNDPTDTAPEDLLTEIYLPLN</sequence>
<dbReference type="GO" id="GO:0043565">
    <property type="term" value="F:sequence-specific DNA binding"/>
    <property type="evidence" value="ECO:0007669"/>
    <property type="project" value="InterPro"/>
</dbReference>
<dbReference type="InterPro" id="IPR018060">
    <property type="entry name" value="HTH_AraC"/>
</dbReference>
<accession>A0A1I6FQ69</accession>
<organism evidence="5 6">
    <name type="scientific">Litoreibacter janthinus</name>
    <dbReference type="NCBI Taxonomy" id="670154"/>
    <lineage>
        <taxon>Bacteria</taxon>
        <taxon>Pseudomonadati</taxon>
        <taxon>Pseudomonadota</taxon>
        <taxon>Alphaproteobacteria</taxon>
        <taxon>Rhodobacterales</taxon>
        <taxon>Roseobacteraceae</taxon>
        <taxon>Litoreibacter</taxon>
    </lineage>
</organism>
<gene>
    <name evidence="5" type="ORF">SAMN04488002_0062</name>
</gene>
<keyword evidence="3" id="KW-0804">Transcription</keyword>
<dbReference type="EMBL" id="FOYO01000001">
    <property type="protein sequence ID" value="SFR32066.1"/>
    <property type="molecule type" value="Genomic_DNA"/>
</dbReference>
<dbReference type="GO" id="GO:0003700">
    <property type="term" value="F:DNA-binding transcription factor activity"/>
    <property type="evidence" value="ECO:0007669"/>
    <property type="project" value="InterPro"/>
</dbReference>
<evidence type="ECO:0000256" key="1">
    <source>
        <dbReference type="ARBA" id="ARBA00023015"/>
    </source>
</evidence>
<dbReference type="SMART" id="SM00871">
    <property type="entry name" value="AraC_E_bind"/>
    <property type="match status" value="1"/>
</dbReference>
<dbReference type="InterPro" id="IPR010499">
    <property type="entry name" value="AraC_E-bd"/>
</dbReference>
<dbReference type="Pfam" id="PF06445">
    <property type="entry name" value="GyrI-like"/>
    <property type="match status" value="1"/>
</dbReference>
<dbReference type="Pfam" id="PF12833">
    <property type="entry name" value="HTH_18"/>
    <property type="match status" value="1"/>
</dbReference>
<dbReference type="InterPro" id="IPR011256">
    <property type="entry name" value="Reg_factor_effector_dom_sf"/>
</dbReference>
<keyword evidence="2" id="KW-0238">DNA-binding</keyword>
<keyword evidence="6" id="KW-1185">Reference proteome</keyword>
<evidence type="ECO:0000256" key="2">
    <source>
        <dbReference type="ARBA" id="ARBA00023125"/>
    </source>
</evidence>
<dbReference type="AlphaFoldDB" id="A0A1I6FQ69"/>
<dbReference type="STRING" id="670154.SAMN04488002_0062"/>
<dbReference type="InterPro" id="IPR050908">
    <property type="entry name" value="SmbC-like"/>
</dbReference>
<keyword evidence="1" id="KW-0805">Transcription regulation</keyword>
<evidence type="ECO:0000313" key="5">
    <source>
        <dbReference type="EMBL" id="SFR32066.1"/>
    </source>
</evidence>
<reference evidence="6" key="1">
    <citation type="submission" date="2016-10" db="EMBL/GenBank/DDBJ databases">
        <authorList>
            <person name="Varghese N."/>
            <person name="Submissions S."/>
        </authorList>
    </citation>
    <scope>NUCLEOTIDE SEQUENCE [LARGE SCALE GENOMIC DNA]</scope>
    <source>
        <strain evidence="6">DSM 26921</strain>
    </source>
</reference>
<dbReference type="Proteomes" id="UP000199658">
    <property type="component" value="Unassembled WGS sequence"/>
</dbReference>
<dbReference type="Gene3D" id="3.20.80.10">
    <property type="entry name" value="Regulatory factor, effector binding domain"/>
    <property type="match status" value="1"/>
</dbReference>